<accession>A0ACC2RQL4</accession>
<dbReference type="EMBL" id="QTSX02006702">
    <property type="protein sequence ID" value="KAJ9052318.1"/>
    <property type="molecule type" value="Genomic_DNA"/>
</dbReference>
<dbReference type="Proteomes" id="UP001165960">
    <property type="component" value="Unassembled WGS sequence"/>
</dbReference>
<keyword evidence="2" id="KW-1185">Reference proteome</keyword>
<organism evidence="1 2">
    <name type="scientific">Entomophthora muscae</name>
    <dbReference type="NCBI Taxonomy" id="34485"/>
    <lineage>
        <taxon>Eukaryota</taxon>
        <taxon>Fungi</taxon>
        <taxon>Fungi incertae sedis</taxon>
        <taxon>Zoopagomycota</taxon>
        <taxon>Entomophthoromycotina</taxon>
        <taxon>Entomophthoromycetes</taxon>
        <taxon>Entomophthorales</taxon>
        <taxon>Entomophthoraceae</taxon>
        <taxon>Entomophthora</taxon>
    </lineage>
</organism>
<evidence type="ECO:0000313" key="1">
    <source>
        <dbReference type="EMBL" id="KAJ9052318.1"/>
    </source>
</evidence>
<sequence>MKPFQLIPSVVLAAAPPANNGQSANRAANPDFRDEPFNKDICSDEKLAHEYMAKWIKPYGECFKHHFFTYPTKKVCDTKCLDSVIRASQIVQYQCKSGDLTEDEYEGGYKKKSYKPWSSYIGAQAMCTFKDISNSCMSEIQNAETRLSTGEKCKRDLKGEKESICSPCVEKIYTLYHNAPANSPFNYIHQVSNVKQIFENINCTCSFTPKGPTAKEFEKDDMLNPGFDYSLIDIR</sequence>
<comment type="caution">
    <text evidence="1">The sequence shown here is derived from an EMBL/GenBank/DDBJ whole genome shotgun (WGS) entry which is preliminary data.</text>
</comment>
<protein>
    <submittedName>
        <fullName evidence="1">Uncharacterized protein</fullName>
    </submittedName>
</protein>
<proteinExistence type="predicted"/>
<name>A0ACC2RQL4_9FUNG</name>
<reference evidence="1" key="1">
    <citation type="submission" date="2022-04" db="EMBL/GenBank/DDBJ databases">
        <title>Genome of the entomopathogenic fungus Entomophthora muscae.</title>
        <authorList>
            <person name="Elya C."/>
            <person name="Lovett B.R."/>
            <person name="Lee E."/>
            <person name="Macias A.M."/>
            <person name="Hajek A.E."/>
            <person name="De Bivort B.L."/>
            <person name="Kasson M.T."/>
            <person name="De Fine Licht H.H."/>
            <person name="Stajich J.E."/>
        </authorList>
    </citation>
    <scope>NUCLEOTIDE SEQUENCE</scope>
    <source>
        <strain evidence="1">Berkeley</strain>
    </source>
</reference>
<gene>
    <name evidence="1" type="ORF">DSO57_1035420</name>
</gene>
<evidence type="ECO:0000313" key="2">
    <source>
        <dbReference type="Proteomes" id="UP001165960"/>
    </source>
</evidence>